<accession>F9D7D9</accession>
<organism evidence="2 3">
    <name type="scientific">Prevotella dentalis (strain ATCC 49559 / DSM 3688 / JCM 13448 / NCTC 12043 / ES 2772)</name>
    <name type="common">Mitsuokella dentalis</name>
    <dbReference type="NCBI Taxonomy" id="908937"/>
    <lineage>
        <taxon>Bacteria</taxon>
        <taxon>Pseudomonadati</taxon>
        <taxon>Bacteroidota</taxon>
        <taxon>Bacteroidia</taxon>
        <taxon>Bacteroidales</taxon>
        <taxon>Prevotellaceae</taxon>
        <taxon>Prevotella</taxon>
    </lineage>
</organism>
<evidence type="ECO:0000313" key="3">
    <source>
        <dbReference type="Proteomes" id="UP000007820"/>
    </source>
</evidence>
<keyword evidence="1" id="KW-0812">Transmembrane</keyword>
<reference evidence="2 3" key="1">
    <citation type="submission" date="2011-04" db="EMBL/GenBank/DDBJ databases">
        <authorList>
            <person name="Muzny D."/>
            <person name="Qin X."/>
            <person name="Deng J."/>
            <person name="Jiang H."/>
            <person name="Liu Y."/>
            <person name="Qu J."/>
            <person name="Song X.-Z."/>
            <person name="Zhang L."/>
            <person name="Thornton R."/>
            <person name="Coyle M."/>
            <person name="Francisco L."/>
            <person name="Jackson L."/>
            <person name="Javaid M."/>
            <person name="Korchina V."/>
            <person name="Kovar C."/>
            <person name="Mata R."/>
            <person name="Mathew T."/>
            <person name="Ngo R."/>
            <person name="Nguyen L."/>
            <person name="Nguyen N."/>
            <person name="Okwuonu G."/>
            <person name="Ongeri F."/>
            <person name="Pham C."/>
            <person name="Simmons D."/>
            <person name="Wilczek-Boney K."/>
            <person name="Hale W."/>
            <person name="Jakkamsetti A."/>
            <person name="Pham P."/>
            <person name="Ruth R."/>
            <person name="San Lucas F."/>
            <person name="Warren J."/>
            <person name="Zhang J."/>
            <person name="Zhao Z."/>
            <person name="Zhou C."/>
            <person name="Zhu D."/>
            <person name="Lee S."/>
            <person name="Bess C."/>
            <person name="Blankenburg K."/>
            <person name="Forbes L."/>
            <person name="Fu Q."/>
            <person name="Gubbala S."/>
            <person name="Hirani K."/>
            <person name="Jayaseelan J.C."/>
            <person name="Lara F."/>
            <person name="Munidasa M."/>
            <person name="Palculict T."/>
            <person name="Patil S."/>
            <person name="Pu L.-L."/>
            <person name="Saada N."/>
            <person name="Tang L."/>
            <person name="Weissenberger G."/>
            <person name="Zhu Y."/>
            <person name="Hemphill L."/>
            <person name="Shang Y."/>
            <person name="Youmans B."/>
            <person name="Ayvaz T."/>
            <person name="Ross M."/>
            <person name="Santibanez J."/>
            <person name="Aqrawi P."/>
            <person name="Gross S."/>
            <person name="Joshi V."/>
            <person name="Fowler G."/>
            <person name="Nazareth L."/>
            <person name="Reid J."/>
            <person name="Worley K."/>
            <person name="Petrosino J."/>
            <person name="Highlander S."/>
            <person name="Gibbs R."/>
        </authorList>
    </citation>
    <scope>NUCLEOTIDE SEQUENCE [LARGE SCALE GENOMIC DNA]</scope>
    <source>
        <strain evidence="2 3">DSM 3688</strain>
    </source>
</reference>
<evidence type="ECO:0000313" key="2">
    <source>
        <dbReference type="EMBL" id="EGQ11348.1"/>
    </source>
</evidence>
<protein>
    <submittedName>
        <fullName evidence="2">Uncharacterized protein</fullName>
    </submittedName>
</protein>
<comment type="caution">
    <text evidence="2">The sequence shown here is derived from an EMBL/GenBank/DDBJ whole genome shotgun (WGS) entry which is preliminary data.</text>
</comment>
<feature type="transmembrane region" description="Helical" evidence="1">
    <location>
        <begin position="71"/>
        <end position="93"/>
    </location>
</feature>
<feature type="transmembrane region" description="Helical" evidence="1">
    <location>
        <begin position="7"/>
        <end position="27"/>
    </location>
</feature>
<keyword evidence="1" id="KW-0472">Membrane</keyword>
<dbReference type="Proteomes" id="UP000007820">
    <property type="component" value="Unassembled WGS sequence"/>
</dbReference>
<name>F9D7D9_PREDD</name>
<gene>
    <name evidence="2" type="ORF">HMPREF9136_2767</name>
</gene>
<feature type="transmembrane region" description="Helical" evidence="1">
    <location>
        <begin position="39"/>
        <end position="59"/>
    </location>
</feature>
<dbReference type="AlphaFoldDB" id="F9D7D9"/>
<evidence type="ECO:0000256" key="1">
    <source>
        <dbReference type="SAM" id="Phobius"/>
    </source>
</evidence>
<dbReference type="STRING" id="908937.Prede_1806"/>
<dbReference type="eggNOG" id="COG2972">
    <property type="taxonomic scope" value="Bacteria"/>
</dbReference>
<sequence>MEKRYRWTRHFLLIISIISANQIFITYGEQIRGGDVCGIIFAHIVAYLLLIYLNMCIFIPKLLQQERYVQYAAVLLAAIFTFVIANIGLEYYIHFKYQISFGPYSFFLTDAIKQSISSPISRY</sequence>
<keyword evidence="1" id="KW-1133">Transmembrane helix</keyword>
<proteinExistence type="predicted"/>
<dbReference type="EMBL" id="AFPW01000073">
    <property type="protein sequence ID" value="EGQ11348.1"/>
    <property type="molecule type" value="Genomic_DNA"/>
</dbReference>